<comment type="caution">
    <text evidence="18">The sequence shown here is derived from an EMBL/GenBank/DDBJ whole genome shotgun (WGS) entry which is preliminary data.</text>
</comment>
<dbReference type="RefSeq" id="WP_050355489.1">
    <property type="nucleotide sequence ID" value="NZ_LGSS01000009.1"/>
</dbReference>
<evidence type="ECO:0000256" key="8">
    <source>
        <dbReference type="ARBA" id="ARBA00022741"/>
    </source>
</evidence>
<feature type="transmembrane region" description="Helical" evidence="15">
    <location>
        <begin position="59"/>
        <end position="85"/>
    </location>
</feature>
<evidence type="ECO:0000256" key="10">
    <source>
        <dbReference type="ARBA" id="ARBA00022840"/>
    </source>
</evidence>
<dbReference type="Pfam" id="PF02518">
    <property type="entry name" value="HATPase_c"/>
    <property type="match status" value="1"/>
</dbReference>
<keyword evidence="6 18" id="KW-0808">Transferase</keyword>
<keyword evidence="9" id="KW-0418">Kinase</keyword>
<proteinExistence type="predicted"/>
<evidence type="ECO:0000256" key="9">
    <source>
        <dbReference type="ARBA" id="ARBA00022777"/>
    </source>
</evidence>
<keyword evidence="12" id="KW-0902">Two-component regulatory system</keyword>
<dbReference type="CDD" id="cd06225">
    <property type="entry name" value="HAMP"/>
    <property type="match status" value="1"/>
</dbReference>
<evidence type="ECO:0000256" key="7">
    <source>
        <dbReference type="ARBA" id="ARBA00022692"/>
    </source>
</evidence>
<dbReference type="InterPro" id="IPR003594">
    <property type="entry name" value="HATPase_dom"/>
</dbReference>
<evidence type="ECO:0000313" key="18">
    <source>
        <dbReference type="EMBL" id="KNF08118.1"/>
    </source>
</evidence>
<dbReference type="Proteomes" id="UP000037267">
    <property type="component" value="Unassembled WGS sequence"/>
</dbReference>
<keyword evidence="5" id="KW-0597">Phosphoprotein</keyword>
<evidence type="ECO:0000259" key="16">
    <source>
        <dbReference type="PROSITE" id="PS50109"/>
    </source>
</evidence>
<keyword evidence="14" id="KW-0175">Coiled coil</keyword>
<dbReference type="SUPFAM" id="SSF158472">
    <property type="entry name" value="HAMP domain-like"/>
    <property type="match status" value="1"/>
</dbReference>
<dbReference type="SUPFAM" id="SSF55874">
    <property type="entry name" value="ATPase domain of HSP90 chaperone/DNA topoisomerase II/histidine kinase"/>
    <property type="match status" value="1"/>
</dbReference>
<dbReference type="GO" id="GO:0005886">
    <property type="term" value="C:plasma membrane"/>
    <property type="evidence" value="ECO:0007669"/>
    <property type="project" value="UniProtKB-SubCell"/>
</dbReference>
<feature type="transmembrane region" description="Helical" evidence="15">
    <location>
        <begin position="12"/>
        <end position="39"/>
    </location>
</feature>
<dbReference type="EMBL" id="LGSS01000009">
    <property type="protein sequence ID" value="KNF08118.1"/>
    <property type="molecule type" value="Genomic_DNA"/>
</dbReference>
<dbReference type="InterPro" id="IPR004358">
    <property type="entry name" value="Sig_transdc_His_kin-like_C"/>
</dbReference>
<feature type="domain" description="HAMP" evidence="17">
    <location>
        <begin position="88"/>
        <end position="140"/>
    </location>
</feature>
<dbReference type="PROSITE" id="PS50109">
    <property type="entry name" value="HIS_KIN"/>
    <property type="match status" value="1"/>
</dbReference>
<dbReference type="EC" id="2.7.13.3" evidence="3"/>
<dbReference type="InterPro" id="IPR003661">
    <property type="entry name" value="HisK_dim/P_dom"/>
</dbReference>
<dbReference type="GO" id="GO:0005524">
    <property type="term" value="F:ATP binding"/>
    <property type="evidence" value="ECO:0007669"/>
    <property type="project" value="UniProtKB-KW"/>
</dbReference>
<dbReference type="InterPro" id="IPR050398">
    <property type="entry name" value="HssS/ArlS-like"/>
</dbReference>
<keyword evidence="11 15" id="KW-1133">Transmembrane helix</keyword>
<dbReference type="PROSITE" id="PS50885">
    <property type="entry name" value="HAMP"/>
    <property type="match status" value="1"/>
</dbReference>
<dbReference type="Pfam" id="PF00512">
    <property type="entry name" value="HisKA"/>
    <property type="match status" value="1"/>
</dbReference>
<comment type="subcellular location">
    <subcellularLocation>
        <location evidence="2">Cell membrane</location>
        <topology evidence="2">Multi-pass membrane protein</topology>
    </subcellularLocation>
</comment>
<name>A0A0L0W983_GOTPU</name>
<evidence type="ECO:0000256" key="2">
    <source>
        <dbReference type="ARBA" id="ARBA00004651"/>
    </source>
</evidence>
<evidence type="ECO:0000256" key="15">
    <source>
        <dbReference type="SAM" id="Phobius"/>
    </source>
</evidence>
<dbReference type="OrthoDB" id="335833at2"/>
<keyword evidence="8" id="KW-0547">Nucleotide-binding</keyword>
<dbReference type="Gene3D" id="1.10.287.130">
    <property type="match status" value="1"/>
</dbReference>
<dbReference type="PANTHER" id="PTHR45528:SF1">
    <property type="entry name" value="SENSOR HISTIDINE KINASE CPXA"/>
    <property type="match status" value="1"/>
</dbReference>
<evidence type="ECO:0000256" key="6">
    <source>
        <dbReference type="ARBA" id="ARBA00022679"/>
    </source>
</evidence>
<dbReference type="GO" id="GO:0000155">
    <property type="term" value="F:phosphorelay sensor kinase activity"/>
    <property type="evidence" value="ECO:0007669"/>
    <property type="project" value="InterPro"/>
</dbReference>
<keyword evidence="13 15" id="KW-0472">Membrane</keyword>
<dbReference type="PANTHER" id="PTHR45528">
    <property type="entry name" value="SENSOR HISTIDINE KINASE CPXA"/>
    <property type="match status" value="1"/>
</dbReference>
<dbReference type="Gene3D" id="6.10.340.10">
    <property type="match status" value="1"/>
</dbReference>
<dbReference type="AlphaFoldDB" id="A0A0L0W983"/>
<dbReference type="SMART" id="SM00304">
    <property type="entry name" value="HAMP"/>
    <property type="match status" value="1"/>
</dbReference>
<evidence type="ECO:0000256" key="4">
    <source>
        <dbReference type="ARBA" id="ARBA00022475"/>
    </source>
</evidence>
<evidence type="ECO:0000256" key="5">
    <source>
        <dbReference type="ARBA" id="ARBA00022553"/>
    </source>
</evidence>
<evidence type="ECO:0000256" key="12">
    <source>
        <dbReference type="ARBA" id="ARBA00023012"/>
    </source>
</evidence>
<dbReference type="SMART" id="SM00387">
    <property type="entry name" value="HATPase_c"/>
    <property type="match status" value="1"/>
</dbReference>
<organism evidence="18 19">
    <name type="scientific">Gottschalkia purinilytica</name>
    <name type="common">Clostridium purinilyticum</name>
    <dbReference type="NCBI Taxonomy" id="1503"/>
    <lineage>
        <taxon>Bacteria</taxon>
        <taxon>Bacillati</taxon>
        <taxon>Bacillota</taxon>
        <taxon>Tissierellia</taxon>
        <taxon>Tissierellales</taxon>
        <taxon>Gottschalkiaceae</taxon>
        <taxon>Gottschalkia</taxon>
    </lineage>
</organism>
<protein>
    <recommendedName>
        <fullName evidence="3">histidine kinase</fullName>
        <ecNumber evidence="3">2.7.13.3</ecNumber>
    </recommendedName>
</protein>
<dbReference type="CDD" id="cd00075">
    <property type="entry name" value="HATPase"/>
    <property type="match status" value="1"/>
</dbReference>
<evidence type="ECO:0000256" key="1">
    <source>
        <dbReference type="ARBA" id="ARBA00000085"/>
    </source>
</evidence>
<dbReference type="PRINTS" id="PR00344">
    <property type="entry name" value="BCTRLSENSOR"/>
</dbReference>
<evidence type="ECO:0000256" key="11">
    <source>
        <dbReference type="ARBA" id="ARBA00022989"/>
    </source>
</evidence>
<evidence type="ECO:0000256" key="13">
    <source>
        <dbReference type="ARBA" id="ARBA00023136"/>
    </source>
</evidence>
<reference evidence="19" key="1">
    <citation type="submission" date="2015-07" db="EMBL/GenBank/DDBJ databases">
        <title>Draft genome sequence of the purine-degrading Gottschalkia purinilyticum DSM 1384 (formerly Clostridium purinilyticum).</title>
        <authorList>
            <person name="Poehlein A."/>
            <person name="Schiel-Bengelsdorf B."/>
            <person name="Bengelsdorf F.R."/>
            <person name="Daniel R."/>
            <person name="Duerre P."/>
        </authorList>
    </citation>
    <scope>NUCLEOTIDE SEQUENCE [LARGE SCALE GENOMIC DNA]</scope>
    <source>
        <strain evidence="19">DSM 1384</strain>
    </source>
</reference>
<dbReference type="CDD" id="cd00082">
    <property type="entry name" value="HisKA"/>
    <property type="match status" value="1"/>
</dbReference>
<accession>A0A0L0W983</accession>
<comment type="catalytic activity">
    <reaction evidence="1">
        <text>ATP + protein L-histidine = ADP + protein N-phospho-L-histidine.</text>
        <dbReference type="EC" id="2.7.13.3"/>
    </reaction>
</comment>
<sequence>MKNENKKIFTSLVINYIIFALILITLFVLIVGAASWYLDKMGILGSNDLNEPSHEEIKIFYRVFIKSGILLLLLFVTSIILFSLWTSKKISKPLGKITKGMSSMIEGNYDTKLEFEAEKEFAVIRDTFNFMTEKLRTVEEEKKELEEKKTRMIVDLSHDIKTPITTIQGYCKALSEGLVEDEDKKQRYYKTIFNKAGKVSELADDLFEFVKLESIDYHISTTNNDYVEFVRKIIADHYEEIEEKGFELELTLPEKEIIFDFDNKLMTRAISNIINNALKYNPKGTKLWIEIINEIDKVILKIGDNGIGIPEHIKNRVFDAFVRGEESRKSDGGTGLGLAIAKKIVERHKGELVLENGVYEKKSVFSIVLNKKTTND</sequence>
<keyword evidence="7 15" id="KW-0812">Transmembrane</keyword>
<dbReference type="STRING" id="1503.CLPU_9c00140"/>
<dbReference type="SUPFAM" id="SSF47384">
    <property type="entry name" value="Homodimeric domain of signal transducing histidine kinase"/>
    <property type="match status" value="1"/>
</dbReference>
<evidence type="ECO:0000256" key="14">
    <source>
        <dbReference type="SAM" id="Coils"/>
    </source>
</evidence>
<dbReference type="SMART" id="SM00388">
    <property type="entry name" value="HisKA"/>
    <property type="match status" value="1"/>
</dbReference>
<dbReference type="Gene3D" id="3.30.565.10">
    <property type="entry name" value="Histidine kinase-like ATPase, C-terminal domain"/>
    <property type="match status" value="1"/>
</dbReference>
<evidence type="ECO:0000256" key="3">
    <source>
        <dbReference type="ARBA" id="ARBA00012438"/>
    </source>
</evidence>
<keyword evidence="4" id="KW-1003">Cell membrane</keyword>
<feature type="domain" description="Histidine kinase" evidence="16">
    <location>
        <begin position="155"/>
        <end position="373"/>
    </location>
</feature>
<evidence type="ECO:0000313" key="19">
    <source>
        <dbReference type="Proteomes" id="UP000037267"/>
    </source>
</evidence>
<keyword evidence="19" id="KW-1185">Reference proteome</keyword>
<evidence type="ECO:0000259" key="17">
    <source>
        <dbReference type="PROSITE" id="PS50885"/>
    </source>
</evidence>
<dbReference type="InterPro" id="IPR036097">
    <property type="entry name" value="HisK_dim/P_sf"/>
</dbReference>
<keyword evidence="10" id="KW-0067">ATP-binding</keyword>
<dbReference type="InterPro" id="IPR003660">
    <property type="entry name" value="HAMP_dom"/>
</dbReference>
<dbReference type="FunFam" id="3.30.565.10:FF:000006">
    <property type="entry name" value="Sensor histidine kinase WalK"/>
    <property type="match status" value="1"/>
</dbReference>
<feature type="coiled-coil region" evidence="14">
    <location>
        <begin position="128"/>
        <end position="155"/>
    </location>
</feature>
<gene>
    <name evidence="18" type="primary">gtcS</name>
    <name evidence="18" type="ORF">CLPU_9c00140</name>
</gene>
<dbReference type="InterPro" id="IPR036890">
    <property type="entry name" value="HATPase_C_sf"/>
</dbReference>
<dbReference type="InterPro" id="IPR005467">
    <property type="entry name" value="His_kinase_dom"/>
</dbReference>